<dbReference type="Proteomes" id="UP001141327">
    <property type="component" value="Unassembled WGS sequence"/>
</dbReference>
<dbReference type="EMBL" id="JAPMOS010000002">
    <property type="protein sequence ID" value="KAJ4462688.1"/>
    <property type="molecule type" value="Genomic_DNA"/>
</dbReference>
<reference evidence="2" key="1">
    <citation type="journal article" date="2022" name="bioRxiv">
        <title>Genomics of Preaxostyla Flagellates Illuminates Evolutionary Transitions and the Path Towards Mitochondrial Loss.</title>
        <authorList>
            <person name="Novak L.V.F."/>
            <person name="Treitli S.C."/>
            <person name="Pyrih J."/>
            <person name="Halakuc P."/>
            <person name="Pipaliya S.V."/>
            <person name="Vacek V."/>
            <person name="Brzon O."/>
            <person name="Soukal P."/>
            <person name="Eme L."/>
            <person name="Dacks J.B."/>
            <person name="Karnkowska A."/>
            <person name="Elias M."/>
            <person name="Hampl V."/>
        </authorList>
    </citation>
    <scope>NUCLEOTIDE SEQUENCE</scope>
    <source>
        <strain evidence="2">RCP-MX</strain>
    </source>
</reference>
<accession>A0ABQ8UU89</accession>
<gene>
    <name evidence="2" type="ORF">PAPYR_697</name>
</gene>
<dbReference type="Gene3D" id="3.90.640.10">
    <property type="entry name" value="Actin, Chain A, domain 4"/>
    <property type="match status" value="1"/>
</dbReference>
<dbReference type="SUPFAM" id="SSF53067">
    <property type="entry name" value="Actin-like ATPase domain"/>
    <property type="match status" value="2"/>
</dbReference>
<proteinExistence type="inferred from homology"/>
<dbReference type="CDD" id="cd10221">
    <property type="entry name" value="ASKHA_NBD_Arp3-like"/>
    <property type="match status" value="1"/>
</dbReference>
<dbReference type="InterPro" id="IPR043129">
    <property type="entry name" value="ATPase_NBD"/>
</dbReference>
<sequence length="414" mass="47016">MAGKTPIVIDAGTGYTKLGYAGNLDPAHIIPTVVATRDTSKETTLRRQPGLEDLDFYVGDEVNAHKTTHLPMFPIRHGQVEDWDLMERFYEQALFKYLRCEPEEHLFMMSEPPLNTPENRELLAEVMFETFNVKGMYIANQAVLALAASSASNEHAPRELTGTVIDSGDGVTRVIPVSDGCVIPGSIKSIPLAGREITRFIQEFQREREPGVVPPEDAMEVAKNIKENQCYICRDLVREYQRYDAQPDQYFMKYQGQQNITKRPYTLEVGYERFLAPELYFNPEIFSTEYSTPLPDVVDATILSCPIDTRRSLYRNIVLSGGSTLFRNFSRRLQDAVREKVDARVHRNEELTHAKVTPIEVNVLAHPLQKFAVWSGGSILANQEQFVRMCHTKEQYDEVGPSLCRHNLTFTSAC</sequence>
<dbReference type="InterPro" id="IPR004000">
    <property type="entry name" value="Actin"/>
</dbReference>
<dbReference type="PANTHER" id="PTHR11937">
    <property type="entry name" value="ACTIN"/>
    <property type="match status" value="1"/>
</dbReference>
<evidence type="ECO:0000313" key="2">
    <source>
        <dbReference type="EMBL" id="KAJ4462688.1"/>
    </source>
</evidence>
<evidence type="ECO:0000256" key="1">
    <source>
        <dbReference type="RuleBase" id="RU000487"/>
    </source>
</evidence>
<dbReference type="Pfam" id="PF00022">
    <property type="entry name" value="Actin"/>
    <property type="match status" value="2"/>
</dbReference>
<keyword evidence="3" id="KW-1185">Reference proteome</keyword>
<dbReference type="PRINTS" id="PR00190">
    <property type="entry name" value="ACTIN"/>
</dbReference>
<protein>
    <submittedName>
        <fullName evidence="2">Actin-related protein 3</fullName>
    </submittedName>
</protein>
<dbReference type="Gene3D" id="3.30.420.40">
    <property type="match status" value="2"/>
</dbReference>
<evidence type="ECO:0000313" key="3">
    <source>
        <dbReference type="Proteomes" id="UP001141327"/>
    </source>
</evidence>
<name>A0ABQ8UU89_9EUKA</name>
<dbReference type="SMART" id="SM00268">
    <property type="entry name" value="ACTIN"/>
    <property type="match status" value="1"/>
</dbReference>
<comment type="caution">
    <text evidence="2">The sequence shown here is derived from an EMBL/GenBank/DDBJ whole genome shotgun (WGS) entry which is preliminary data.</text>
</comment>
<comment type="similarity">
    <text evidence="1">Belongs to the actin family.</text>
</comment>
<organism evidence="2 3">
    <name type="scientific">Paratrimastix pyriformis</name>
    <dbReference type="NCBI Taxonomy" id="342808"/>
    <lineage>
        <taxon>Eukaryota</taxon>
        <taxon>Metamonada</taxon>
        <taxon>Preaxostyla</taxon>
        <taxon>Paratrimastigidae</taxon>
        <taxon>Paratrimastix</taxon>
    </lineage>
</organism>